<protein>
    <submittedName>
        <fullName evidence="9">Peptidase dimerization domain protein</fullName>
    </submittedName>
</protein>
<gene>
    <name evidence="9" type="ORF">CLOSTHATH_00250</name>
</gene>
<evidence type="ECO:0000313" key="9">
    <source>
        <dbReference type="EMBL" id="EFD01538.1"/>
    </source>
</evidence>
<dbReference type="InterPro" id="IPR036264">
    <property type="entry name" value="Bact_exopeptidase_dim_dom"/>
</dbReference>
<keyword evidence="6" id="KW-0862">Zinc</keyword>
<organism evidence="9 10">
    <name type="scientific">Hungatella hathewayi DSM 13479</name>
    <dbReference type="NCBI Taxonomy" id="566550"/>
    <lineage>
        <taxon>Bacteria</taxon>
        <taxon>Bacillati</taxon>
        <taxon>Bacillota</taxon>
        <taxon>Clostridia</taxon>
        <taxon>Lachnospirales</taxon>
        <taxon>Lachnospiraceae</taxon>
        <taxon>Hungatella</taxon>
    </lineage>
</organism>
<dbReference type="InterPro" id="IPR050072">
    <property type="entry name" value="Peptidase_M20A"/>
</dbReference>
<accession>D3A9H9</accession>
<dbReference type="Pfam" id="PF07687">
    <property type="entry name" value="M20_dimer"/>
    <property type="match status" value="1"/>
</dbReference>
<comment type="caution">
    <text evidence="9">The sequence shown here is derived from an EMBL/GenBank/DDBJ whole genome shotgun (WGS) entry which is preliminary data.</text>
</comment>
<proteinExistence type="inferred from homology"/>
<dbReference type="Pfam" id="PF01546">
    <property type="entry name" value="Peptidase_M20"/>
    <property type="match status" value="1"/>
</dbReference>
<comment type="cofactor">
    <cofactor evidence="2">
        <name>Zn(2+)</name>
        <dbReference type="ChEBI" id="CHEBI:29105"/>
    </cofactor>
</comment>
<dbReference type="SUPFAM" id="SSF53187">
    <property type="entry name" value="Zn-dependent exopeptidases"/>
    <property type="match status" value="1"/>
</dbReference>
<evidence type="ECO:0000256" key="3">
    <source>
        <dbReference type="ARBA" id="ARBA00006247"/>
    </source>
</evidence>
<reference evidence="9 10" key="1">
    <citation type="submission" date="2010-01" db="EMBL/GenBank/DDBJ databases">
        <authorList>
            <person name="Weinstock G."/>
            <person name="Sodergren E."/>
            <person name="Clifton S."/>
            <person name="Fulton L."/>
            <person name="Fulton B."/>
            <person name="Courtney L."/>
            <person name="Fronick C."/>
            <person name="Harrison M."/>
            <person name="Strong C."/>
            <person name="Farmer C."/>
            <person name="Delahaunty K."/>
            <person name="Markovic C."/>
            <person name="Hall O."/>
            <person name="Minx P."/>
            <person name="Tomlinson C."/>
            <person name="Mitreva M."/>
            <person name="Nelson J."/>
            <person name="Hou S."/>
            <person name="Wollam A."/>
            <person name="Pepin K.H."/>
            <person name="Johnson M."/>
            <person name="Bhonagiri V."/>
            <person name="Nash W.E."/>
            <person name="Warren W."/>
            <person name="Chinwalla A."/>
            <person name="Mardis E.R."/>
            <person name="Wilson R.K."/>
        </authorList>
    </citation>
    <scope>NUCLEOTIDE SEQUENCE [LARGE SCALE GENOMIC DNA]</scope>
    <source>
        <strain evidence="9 10">DSM 13479</strain>
    </source>
</reference>
<keyword evidence="5" id="KW-0378">Hydrolase</keyword>
<comment type="similarity">
    <text evidence="3">Belongs to the peptidase M20A family.</text>
</comment>
<dbReference type="Proteomes" id="UP000004968">
    <property type="component" value="Unassembled WGS sequence"/>
</dbReference>
<dbReference type="CDD" id="cd08659">
    <property type="entry name" value="M20_ArgE_DapE-like"/>
    <property type="match status" value="1"/>
</dbReference>
<evidence type="ECO:0000256" key="4">
    <source>
        <dbReference type="ARBA" id="ARBA00022723"/>
    </source>
</evidence>
<evidence type="ECO:0000256" key="7">
    <source>
        <dbReference type="ARBA" id="ARBA00023285"/>
    </source>
</evidence>
<feature type="domain" description="Peptidase M20 dimerisation" evidence="8">
    <location>
        <begin position="188"/>
        <end position="294"/>
    </location>
</feature>
<dbReference type="PANTHER" id="PTHR43808:SF32">
    <property type="entry name" value="ARGE_DAPE-RELATED DEACYLASE"/>
    <property type="match status" value="1"/>
</dbReference>
<evidence type="ECO:0000256" key="2">
    <source>
        <dbReference type="ARBA" id="ARBA00001947"/>
    </source>
</evidence>
<dbReference type="GO" id="GO:0046872">
    <property type="term" value="F:metal ion binding"/>
    <property type="evidence" value="ECO:0007669"/>
    <property type="project" value="UniProtKB-KW"/>
</dbReference>
<dbReference type="GO" id="GO:0016787">
    <property type="term" value="F:hydrolase activity"/>
    <property type="evidence" value="ECO:0007669"/>
    <property type="project" value="UniProtKB-KW"/>
</dbReference>
<dbReference type="AlphaFoldDB" id="D3A9H9"/>
<dbReference type="PANTHER" id="PTHR43808">
    <property type="entry name" value="ACETYLORNITHINE DEACETYLASE"/>
    <property type="match status" value="1"/>
</dbReference>
<evidence type="ECO:0000256" key="5">
    <source>
        <dbReference type="ARBA" id="ARBA00022801"/>
    </source>
</evidence>
<evidence type="ECO:0000259" key="8">
    <source>
        <dbReference type="Pfam" id="PF07687"/>
    </source>
</evidence>
<keyword evidence="4" id="KW-0479">Metal-binding</keyword>
<evidence type="ECO:0000313" key="10">
    <source>
        <dbReference type="Proteomes" id="UP000004968"/>
    </source>
</evidence>
<dbReference type="Gene3D" id="3.30.70.360">
    <property type="match status" value="1"/>
</dbReference>
<dbReference type="EMBL" id="ACIO01000017">
    <property type="protein sequence ID" value="EFD01538.1"/>
    <property type="molecule type" value="Genomic_DNA"/>
</dbReference>
<evidence type="ECO:0000256" key="1">
    <source>
        <dbReference type="ARBA" id="ARBA00001941"/>
    </source>
</evidence>
<comment type="cofactor">
    <cofactor evidence="1">
        <name>Co(2+)</name>
        <dbReference type="ChEBI" id="CHEBI:48828"/>
    </cofactor>
</comment>
<dbReference type="InterPro" id="IPR010182">
    <property type="entry name" value="ArgE/DapE"/>
</dbReference>
<name>D3A9H9_9FIRM</name>
<dbReference type="InterPro" id="IPR002933">
    <property type="entry name" value="Peptidase_M20"/>
</dbReference>
<keyword evidence="7" id="KW-0170">Cobalt</keyword>
<dbReference type="NCBIfam" id="TIGR01910">
    <property type="entry name" value="DapE-ArgE"/>
    <property type="match status" value="1"/>
</dbReference>
<dbReference type="SUPFAM" id="SSF55031">
    <property type="entry name" value="Bacterial exopeptidase dimerisation domain"/>
    <property type="match status" value="1"/>
</dbReference>
<evidence type="ECO:0000256" key="6">
    <source>
        <dbReference type="ARBA" id="ARBA00022833"/>
    </source>
</evidence>
<dbReference type="Gene3D" id="3.40.630.10">
    <property type="entry name" value="Zn peptidases"/>
    <property type="match status" value="1"/>
</dbReference>
<sequence>MEITEKKENRIMDNHNSDAMELTMKLVRIDSTDPGACEGEIGTFIFQYLKDLGVPVIKKEVLPGRFNIMAKVEGEEDAPALVYICHMDTVTTGEGWTVSPFGAEVIRGRIYGRGACDMKSGLACALSAFTSMALKARNGKKPGRSLVFIGTVDEEDFMRGAEAAIADGWVSKDSWVLDTEPTNGQIEVAHKGRTWFEITVNGITAHASTPWKGADAIAAMAEIIAAIRRRIAACPVHPDLGASTVTFGQIEGGYRPYVVPDSCRVWIDMRLVPPTDTAGAAAIVEDAIAAATKEIPGITAAYQITGNRPYVEKDEQSPLLNALSRACEEVTGEPAPVSFFPGYTDTAVIAGTLGNHNCMSYGPGDLELAHKPDEYVPCEDILRCEEVLTRLADNLLF</sequence>
<dbReference type="InterPro" id="IPR011650">
    <property type="entry name" value="Peptidase_M20_dimer"/>
</dbReference>
<dbReference type="HOGENOM" id="CLU_021802_2_0_9"/>